<keyword evidence="2" id="KW-1185">Reference proteome</keyword>
<reference evidence="1" key="2">
    <citation type="journal article" date="2023" name="IMA Fungus">
        <title>Comparative genomic study of the Penicillium genus elucidates a diverse pangenome and 15 lateral gene transfer events.</title>
        <authorList>
            <person name="Petersen C."/>
            <person name="Sorensen T."/>
            <person name="Nielsen M.R."/>
            <person name="Sondergaard T.E."/>
            <person name="Sorensen J.L."/>
            <person name="Fitzpatrick D.A."/>
            <person name="Frisvad J.C."/>
            <person name="Nielsen K.L."/>
        </authorList>
    </citation>
    <scope>NUCLEOTIDE SEQUENCE</scope>
    <source>
        <strain evidence="1">IBT 26290</strain>
    </source>
</reference>
<dbReference type="Proteomes" id="UP001149163">
    <property type="component" value="Unassembled WGS sequence"/>
</dbReference>
<accession>A0A9W9I8P2</accession>
<sequence>MEIPFTLQQIAQLSRRSFFPVRVENDSAIFQISSDTEIRVATNGVNPSICVQCQGPNSDYQHSLGMPMSLLFRAGLMLDESPYGRLWLINLDLRGRCATCRSMFYNAFVAISYRCQPPPTRINQWFWNEGNTMFKALLMSSTNPFLQEFLLSGNWSTDPYNQDQDWGAPFVWIDTCNATRSETELQLGHEERNEAAKHPNLPYESCESLWVFDDWNFFQLTDLDAYTKDYAAAVAPDMMKPISVFNSHWCLNEILLARGRGKRIMYRSPDELVPLSDSLTDEELIARAEKARQIMR</sequence>
<dbReference type="RefSeq" id="XP_056545289.1">
    <property type="nucleotide sequence ID" value="XM_056686547.1"/>
</dbReference>
<dbReference type="GeneID" id="81425723"/>
<reference evidence="1" key="1">
    <citation type="submission" date="2022-11" db="EMBL/GenBank/DDBJ databases">
        <authorList>
            <person name="Petersen C."/>
        </authorList>
    </citation>
    <scope>NUCLEOTIDE SEQUENCE</scope>
    <source>
        <strain evidence="1">IBT 26290</strain>
    </source>
</reference>
<organism evidence="1 2">
    <name type="scientific">Penicillium canariense</name>
    <dbReference type="NCBI Taxonomy" id="189055"/>
    <lineage>
        <taxon>Eukaryota</taxon>
        <taxon>Fungi</taxon>
        <taxon>Dikarya</taxon>
        <taxon>Ascomycota</taxon>
        <taxon>Pezizomycotina</taxon>
        <taxon>Eurotiomycetes</taxon>
        <taxon>Eurotiomycetidae</taxon>
        <taxon>Eurotiales</taxon>
        <taxon>Aspergillaceae</taxon>
        <taxon>Penicillium</taxon>
    </lineage>
</organism>
<name>A0A9W9I8P2_9EURO</name>
<comment type="caution">
    <text evidence="1">The sequence shown here is derived from an EMBL/GenBank/DDBJ whole genome shotgun (WGS) entry which is preliminary data.</text>
</comment>
<evidence type="ECO:0000313" key="1">
    <source>
        <dbReference type="EMBL" id="KAJ5168828.1"/>
    </source>
</evidence>
<dbReference type="AlphaFoldDB" id="A0A9W9I8P2"/>
<evidence type="ECO:0000313" key="2">
    <source>
        <dbReference type="Proteomes" id="UP001149163"/>
    </source>
</evidence>
<dbReference type="EMBL" id="JAPQKN010000002">
    <property type="protein sequence ID" value="KAJ5168828.1"/>
    <property type="molecule type" value="Genomic_DNA"/>
</dbReference>
<protein>
    <submittedName>
        <fullName evidence="1">Uncharacterized protein</fullName>
    </submittedName>
</protein>
<proteinExistence type="predicted"/>
<gene>
    <name evidence="1" type="ORF">N7482_004422</name>
</gene>